<gene>
    <name evidence="4" type="ORF">EK0264_06085</name>
</gene>
<dbReference type="PROSITE" id="PS50977">
    <property type="entry name" value="HTH_TETR_2"/>
    <property type="match status" value="1"/>
</dbReference>
<proteinExistence type="predicted"/>
<dbReference type="Gene3D" id="1.10.357.10">
    <property type="entry name" value="Tetracycline Repressor, domain 2"/>
    <property type="match status" value="1"/>
</dbReference>
<dbReference type="InterPro" id="IPR023772">
    <property type="entry name" value="DNA-bd_HTH_TetR-type_CS"/>
</dbReference>
<organism evidence="4 5">
    <name type="scientific">Epidermidibacterium keratini</name>
    <dbReference type="NCBI Taxonomy" id="1891644"/>
    <lineage>
        <taxon>Bacteria</taxon>
        <taxon>Bacillati</taxon>
        <taxon>Actinomycetota</taxon>
        <taxon>Actinomycetes</taxon>
        <taxon>Sporichthyales</taxon>
        <taxon>Sporichthyaceae</taxon>
        <taxon>Epidermidibacterium</taxon>
    </lineage>
</organism>
<dbReference type="GO" id="GO:0003700">
    <property type="term" value="F:DNA-binding transcription factor activity"/>
    <property type="evidence" value="ECO:0007669"/>
    <property type="project" value="TreeGrafter"/>
</dbReference>
<feature type="DNA-binding region" description="H-T-H motif" evidence="2">
    <location>
        <begin position="42"/>
        <end position="61"/>
    </location>
</feature>
<dbReference type="KEGG" id="eke:EK0264_06085"/>
<dbReference type="PRINTS" id="PR00455">
    <property type="entry name" value="HTHTETR"/>
</dbReference>
<dbReference type="PANTHER" id="PTHR30055:SF237">
    <property type="entry name" value="TRANSCRIPTIONAL REPRESSOR MCE3R"/>
    <property type="match status" value="1"/>
</dbReference>
<dbReference type="RefSeq" id="WP_159543924.1">
    <property type="nucleotide sequence ID" value="NZ_CP047156.1"/>
</dbReference>
<protein>
    <submittedName>
        <fullName evidence="4">TetR family transcriptional regulator</fullName>
    </submittedName>
</protein>
<dbReference type="InterPro" id="IPR050109">
    <property type="entry name" value="HTH-type_TetR-like_transc_reg"/>
</dbReference>
<dbReference type="Pfam" id="PF00440">
    <property type="entry name" value="TetR_N"/>
    <property type="match status" value="1"/>
</dbReference>
<evidence type="ECO:0000313" key="5">
    <source>
        <dbReference type="Proteomes" id="UP000463857"/>
    </source>
</evidence>
<evidence type="ECO:0000259" key="3">
    <source>
        <dbReference type="PROSITE" id="PS50977"/>
    </source>
</evidence>
<keyword evidence="1 2" id="KW-0238">DNA-binding</keyword>
<reference evidence="4 5" key="1">
    <citation type="journal article" date="2018" name="Int. J. Syst. Evol. Microbiol.">
        <title>Epidermidibacterium keratini gen. nov., sp. nov., a member of the family Sporichthyaceae, isolated from keratin epidermis.</title>
        <authorList>
            <person name="Lee D.G."/>
            <person name="Trujillo M.E."/>
            <person name="Kang S."/>
            <person name="Nam J.J."/>
            <person name="Kim Y.J."/>
        </authorList>
    </citation>
    <scope>NUCLEOTIDE SEQUENCE [LARGE SCALE GENOMIC DNA]</scope>
    <source>
        <strain evidence="4 5">EPI-7</strain>
    </source>
</reference>
<dbReference type="PANTHER" id="PTHR30055">
    <property type="entry name" value="HTH-TYPE TRANSCRIPTIONAL REGULATOR RUTR"/>
    <property type="match status" value="1"/>
</dbReference>
<keyword evidence="5" id="KW-1185">Reference proteome</keyword>
<accession>A0A7L4YMY5</accession>
<dbReference type="SUPFAM" id="SSF46689">
    <property type="entry name" value="Homeodomain-like"/>
    <property type="match status" value="1"/>
</dbReference>
<dbReference type="InterPro" id="IPR001647">
    <property type="entry name" value="HTH_TetR"/>
</dbReference>
<dbReference type="OrthoDB" id="3190535at2"/>
<dbReference type="SUPFAM" id="SSF48498">
    <property type="entry name" value="Tetracyclin repressor-like, C-terminal domain"/>
    <property type="match status" value="1"/>
</dbReference>
<evidence type="ECO:0000256" key="1">
    <source>
        <dbReference type="ARBA" id="ARBA00023125"/>
    </source>
</evidence>
<dbReference type="GO" id="GO:0000976">
    <property type="term" value="F:transcription cis-regulatory region binding"/>
    <property type="evidence" value="ECO:0007669"/>
    <property type="project" value="TreeGrafter"/>
</dbReference>
<dbReference type="AlphaFoldDB" id="A0A7L4YMY5"/>
<dbReference type="PROSITE" id="PS01081">
    <property type="entry name" value="HTH_TETR_1"/>
    <property type="match status" value="1"/>
</dbReference>
<feature type="domain" description="HTH tetR-type" evidence="3">
    <location>
        <begin position="19"/>
        <end position="79"/>
    </location>
</feature>
<evidence type="ECO:0000256" key="2">
    <source>
        <dbReference type="PROSITE-ProRule" id="PRU00335"/>
    </source>
</evidence>
<evidence type="ECO:0000313" key="4">
    <source>
        <dbReference type="EMBL" id="QHB99896.1"/>
    </source>
</evidence>
<dbReference type="InterPro" id="IPR041490">
    <property type="entry name" value="KstR2_TetR_C"/>
</dbReference>
<dbReference type="Proteomes" id="UP000463857">
    <property type="component" value="Chromosome"/>
</dbReference>
<dbReference type="InterPro" id="IPR036271">
    <property type="entry name" value="Tet_transcr_reg_TetR-rel_C_sf"/>
</dbReference>
<sequence>MTAPITAPERTILAYPRDDATFLLVLQNAISAFGARGYHGTSVRDIATAAGVSPGTIYNHFGSKAGLLEVIMNRGMDVLINASEQALYDAPAEPLARLDALVEAHVRVHAASSTESYIGNSELRSLDVARYATVVAKRDAQQRMFDRVIADGVQRGVFKTSDPKSAARYVVTACTAVASWFRTDGAMSIEELVGHYQQISRRAVGFQERR</sequence>
<dbReference type="InParanoid" id="A0A7L4YMY5"/>
<dbReference type="InterPro" id="IPR009057">
    <property type="entry name" value="Homeodomain-like_sf"/>
</dbReference>
<name>A0A7L4YMY5_9ACTN</name>
<dbReference type="Pfam" id="PF17932">
    <property type="entry name" value="TetR_C_24"/>
    <property type="match status" value="1"/>
</dbReference>
<dbReference type="EMBL" id="CP047156">
    <property type="protein sequence ID" value="QHB99896.1"/>
    <property type="molecule type" value="Genomic_DNA"/>
</dbReference>